<feature type="transmembrane region" description="Helical" evidence="1">
    <location>
        <begin position="15"/>
        <end position="40"/>
    </location>
</feature>
<sequence>KPIPAMLNHQWKNKLYYGLIAFFGGLFGVSIIFIVFYLIFDVTRLENSFPPTFWGVFFSILLLNSFIEEGTKFLLIKRDIGQFPYGFLLGLGFGLGEAALTRPLWEFGIVSERRIPAILLHIITAGILSYTIKKNKPVLGLLISIILHTGFNLVANYAGTP</sequence>
<keyword evidence="1" id="KW-1133">Transmembrane helix</keyword>
<evidence type="ECO:0000313" key="3">
    <source>
        <dbReference type="Proteomes" id="UP000231034"/>
    </source>
</evidence>
<evidence type="ECO:0000313" key="2">
    <source>
        <dbReference type="EMBL" id="PJA84302.1"/>
    </source>
</evidence>
<protein>
    <recommendedName>
        <fullName evidence="4">CPBP family intramembrane metalloprotease</fullName>
    </recommendedName>
</protein>
<dbReference type="Proteomes" id="UP000231034">
    <property type="component" value="Unassembled WGS sequence"/>
</dbReference>
<reference evidence="3" key="1">
    <citation type="submission" date="2017-09" db="EMBL/GenBank/DDBJ databases">
        <title>Depth-based differentiation of microbial function through sediment-hosted aquifers and enrichment of novel symbionts in the deep terrestrial subsurface.</title>
        <authorList>
            <person name="Probst A.J."/>
            <person name="Ladd B."/>
            <person name="Jarett J.K."/>
            <person name="Geller-Mcgrath D.E."/>
            <person name="Sieber C.M.K."/>
            <person name="Emerson J.B."/>
            <person name="Anantharaman K."/>
            <person name="Thomas B.C."/>
            <person name="Malmstrom R."/>
            <person name="Stieglmeier M."/>
            <person name="Klingl A."/>
            <person name="Woyke T."/>
            <person name="Ryan C.M."/>
            <person name="Banfield J.F."/>
        </authorList>
    </citation>
    <scope>NUCLEOTIDE SEQUENCE [LARGE SCALE GENOMIC DNA]</scope>
</reference>
<feature type="non-terminal residue" evidence="2">
    <location>
        <position position="1"/>
    </location>
</feature>
<feature type="transmembrane region" description="Helical" evidence="1">
    <location>
        <begin position="83"/>
        <end position="101"/>
    </location>
</feature>
<dbReference type="AlphaFoldDB" id="A0A2M7Z527"/>
<feature type="transmembrane region" description="Helical" evidence="1">
    <location>
        <begin position="139"/>
        <end position="158"/>
    </location>
</feature>
<proteinExistence type="predicted"/>
<dbReference type="EMBL" id="PFVR01000049">
    <property type="protein sequence ID" value="PJA84302.1"/>
    <property type="molecule type" value="Genomic_DNA"/>
</dbReference>
<comment type="caution">
    <text evidence="2">The sequence shown here is derived from an EMBL/GenBank/DDBJ whole genome shotgun (WGS) entry which is preliminary data.</text>
</comment>
<evidence type="ECO:0008006" key="4">
    <source>
        <dbReference type="Google" id="ProtNLM"/>
    </source>
</evidence>
<feature type="transmembrane region" description="Helical" evidence="1">
    <location>
        <begin position="113"/>
        <end position="132"/>
    </location>
</feature>
<feature type="transmembrane region" description="Helical" evidence="1">
    <location>
        <begin position="52"/>
        <end position="71"/>
    </location>
</feature>
<gene>
    <name evidence="2" type="ORF">CO145_01425</name>
</gene>
<organism evidence="2 3">
    <name type="scientific">Candidatus Nealsonbacteria bacterium CG_4_9_14_3_um_filter_37_13</name>
    <dbReference type="NCBI Taxonomy" id="1974695"/>
    <lineage>
        <taxon>Bacteria</taxon>
        <taxon>Candidatus Nealsoniibacteriota</taxon>
    </lineage>
</organism>
<evidence type="ECO:0000256" key="1">
    <source>
        <dbReference type="SAM" id="Phobius"/>
    </source>
</evidence>
<accession>A0A2M7Z527</accession>
<keyword evidence="1" id="KW-0812">Transmembrane</keyword>
<name>A0A2M7Z527_9BACT</name>
<keyword evidence="1" id="KW-0472">Membrane</keyword>